<dbReference type="AlphaFoldDB" id="A0A382PZ82"/>
<dbReference type="Pfam" id="PF01315">
    <property type="entry name" value="Ald_Xan_dh_C"/>
    <property type="match status" value="1"/>
</dbReference>
<dbReference type="InterPro" id="IPR036856">
    <property type="entry name" value="Ald_Oxase/Xan_DH_a/b_sf"/>
</dbReference>
<dbReference type="GO" id="GO:0005506">
    <property type="term" value="F:iron ion binding"/>
    <property type="evidence" value="ECO:0007669"/>
    <property type="project" value="InterPro"/>
</dbReference>
<sequence>MTLIGEDFTPPDLRAKVTGKAKYAEDFRADGMLHCRLLTSPMPHGRVRNIDASEALNMEGVVAILTADEVPEIPAPGNPILTNEPHYVGEPILAVAAVDETMAQNAISAIKLDIEPLPFCVDPLE</sequence>
<dbReference type="SUPFAM" id="SSF54665">
    <property type="entry name" value="CO dehydrogenase molybdoprotein N-domain-like"/>
    <property type="match status" value="1"/>
</dbReference>
<dbReference type="SMART" id="SM01008">
    <property type="entry name" value="Ald_Xan_dh_C"/>
    <property type="match status" value="1"/>
</dbReference>
<dbReference type="InterPro" id="IPR016208">
    <property type="entry name" value="Ald_Oxase/xanthine_DH-like"/>
</dbReference>
<accession>A0A382PZ82</accession>
<evidence type="ECO:0000256" key="1">
    <source>
        <dbReference type="ARBA" id="ARBA00022505"/>
    </source>
</evidence>
<name>A0A382PZ82_9ZZZZ</name>
<dbReference type="InterPro" id="IPR000674">
    <property type="entry name" value="Ald_Oxase/Xan_DH_a/b"/>
</dbReference>
<evidence type="ECO:0000313" key="4">
    <source>
        <dbReference type="EMBL" id="SVC78663.1"/>
    </source>
</evidence>
<feature type="non-terminal residue" evidence="4">
    <location>
        <position position="125"/>
    </location>
</feature>
<dbReference type="PANTHER" id="PTHR11908:SF132">
    <property type="entry name" value="ALDEHYDE OXIDASE 1-RELATED"/>
    <property type="match status" value="1"/>
</dbReference>
<keyword evidence="1" id="KW-0500">Molybdenum</keyword>
<gene>
    <name evidence="4" type="ORF">METZ01_LOCUS331517</name>
</gene>
<feature type="domain" description="Aldehyde oxidase/xanthine dehydrogenase a/b hammerhead" evidence="3">
    <location>
        <begin position="18"/>
        <end position="118"/>
    </location>
</feature>
<dbReference type="PANTHER" id="PTHR11908">
    <property type="entry name" value="XANTHINE DEHYDROGENASE"/>
    <property type="match status" value="1"/>
</dbReference>
<protein>
    <recommendedName>
        <fullName evidence="3">Aldehyde oxidase/xanthine dehydrogenase a/b hammerhead domain-containing protein</fullName>
    </recommendedName>
</protein>
<proteinExistence type="predicted"/>
<evidence type="ECO:0000259" key="3">
    <source>
        <dbReference type="SMART" id="SM01008"/>
    </source>
</evidence>
<keyword evidence="2" id="KW-0560">Oxidoreductase</keyword>
<evidence type="ECO:0000256" key="2">
    <source>
        <dbReference type="ARBA" id="ARBA00023002"/>
    </source>
</evidence>
<organism evidence="4">
    <name type="scientific">marine metagenome</name>
    <dbReference type="NCBI Taxonomy" id="408172"/>
    <lineage>
        <taxon>unclassified sequences</taxon>
        <taxon>metagenomes</taxon>
        <taxon>ecological metagenomes</taxon>
    </lineage>
</organism>
<reference evidence="4" key="1">
    <citation type="submission" date="2018-05" db="EMBL/GenBank/DDBJ databases">
        <authorList>
            <person name="Lanie J.A."/>
            <person name="Ng W.-L."/>
            <person name="Kazmierczak K.M."/>
            <person name="Andrzejewski T.M."/>
            <person name="Davidsen T.M."/>
            <person name="Wayne K.J."/>
            <person name="Tettelin H."/>
            <person name="Glass J.I."/>
            <person name="Rusch D."/>
            <person name="Podicherti R."/>
            <person name="Tsui H.-C.T."/>
            <person name="Winkler M.E."/>
        </authorList>
    </citation>
    <scope>NUCLEOTIDE SEQUENCE</scope>
</reference>
<dbReference type="Gene3D" id="3.90.1170.50">
    <property type="entry name" value="Aldehyde oxidase/xanthine dehydrogenase, a/b hammerhead"/>
    <property type="match status" value="1"/>
</dbReference>
<dbReference type="EMBL" id="UINC01110868">
    <property type="protein sequence ID" value="SVC78663.1"/>
    <property type="molecule type" value="Genomic_DNA"/>
</dbReference>
<dbReference type="Gene3D" id="3.30.365.10">
    <property type="entry name" value="Aldehyde oxidase/xanthine dehydrogenase, molybdopterin binding domain"/>
    <property type="match status" value="1"/>
</dbReference>
<dbReference type="GO" id="GO:0016491">
    <property type="term" value="F:oxidoreductase activity"/>
    <property type="evidence" value="ECO:0007669"/>
    <property type="project" value="UniProtKB-KW"/>
</dbReference>